<gene>
    <name evidence="2" type="ORF">IBJ83_06855</name>
</gene>
<dbReference type="Proteomes" id="UP000823123">
    <property type="component" value="Unassembled WGS sequence"/>
</dbReference>
<dbReference type="EMBL" id="JACVDA010000021">
    <property type="protein sequence ID" value="MBK1469028.1"/>
    <property type="molecule type" value="Genomic_DNA"/>
</dbReference>
<keyword evidence="1" id="KW-0472">Membrane</keyword>
<keyword evidence="3" id="KW-1185">Reference proteome</keyword>
<name>A0ABS1CAB1_9FIRM</name>
<sequence>METEVSIVVGVIAILLPIIAMLLRDKLNRNLIKIIPIISMTLCSISILIHLFMYQRLAGLNAIVDIQDTIWGSVMGAMLLIGICSFINIIANLALNEE</sequence>
<feature type="transmembrane region" description="Helical" evidence="1">
    <location>
        <begin position="6"/>
        <end position="23"/>
    </location>
</feature>
<reference evidence="2 3" key="1">
    <citation type="submission" date="2020-09" db="EMBL/GenBank/DDBJ databases">
        <title>Parvimonas S3374 sp. nov.</title>
        <authorList>
            <person name="Buhl M."/>
        </authorList>
    </citation>
    <scope>NUCLEOTIDE SEQUENCE [LARGE SCALE GENOMIC DNA]</scope>
    <source>
        <strain evidence="2 3">S3374</strain>
    </source>
</reference>
<evidence type="ECO:0000256" key="1">
    <source>
        <dbReference type="SAM" id="Phobius"/>
    </source>
</evidence>
<comment type="caution">
    <text evidence="2">The sequence shown here is derived from an EMBL/GenBank/DDBJ whole genome shotgun (WGS) entry which is preliminary data.</text>
</comment>
<protein>
    <submittedName>
        <fullName evidence="2">Uncharacterized protein</fullName>
    </submittedName>
</protein>
<organism evidence="2 3">
    <name type="scientific">Parvimonas parva</name>
    <dbReference type="NCBI Taxonomy" id="2769485"/>
    <lineage>
        <taxon>Bacteria</taxon>
        <taxon>Bacillati</taxon>
        <taxon>Bacillota</taxon>
        <taxon>Tissierellia</taxon>
        <taxon>Tissierellales</taxon>
        <taxon>Peptoniphilaceae</taxon>
        <taxon>Parvimonas</taxon>
    </lineage>
</organism>
<keyword evidence="1" id="KW-0812">Transmembrane</keyword>
<feature type="transmembrane region" description="Helical" evidence="1">
    <location>
        <begin position="35"/>
        <end position="54"/>
    </location>
</feature>
<dbReference type="RefSeq" id="WP_201275885.1">
    <property type="nucleotide sequence ID" value="NZ_JACVDA010000021.1"/>
</dbReference>
<accession>A0ABS1CAB1</accession>
<evidence type="ECO:0000313" key="3">
    <source>
        <dbReference type="Proteomes" id="UP000823123"/>
    </source>
</evidence>
<proteinExistence type="predicted"/>
<keyword evidence="1" id="KW-1133">Transmembrane helix</keyword>
<feature type="transmembrane region" description="Helical" evidence="1">
    <location>
        <begin position="74"/>
        <end position="95"/>
    </location>
</feature>
<evidence type="ECO:0000313" key="2">
    <source>
        <dbReference type="EMBL" id="MBK1469028.1"/>
    </source>
</evidence>